<dbReference type="RefSeq" id="WP_237817651.1">
    <property type="nucleotide sequence ID" value="NZ_JAKLTQ010000001.1"/>
</dbReference>
<keyword evidence="3" id="KW-0964">Secreted</keyword>
<evidence type="ECO:0000256" key="8">
    <source>
        <dbReference type="ARBA" id="ARBA00038263"/>
    </source>
</evidence>
<dbReference type="Pfam" id="PF13229">
    <property type="entry name" value="Beta_helix"/>
    <property type="match status" value="1"/>
</dbReference>
<evidence type="ECO:0000256" key="3">
    <source>
        <dbReference type="ARBA" id="ARBA00022525"/>
    </source>
</evidence>
<comment type="subcellular location">
    <subcellularLocation>
        <location evidence="2">Secreted</location>
    </subcellularLocation>
</comment>
<comment type="similarity">
    <text evidence="8">Belongs to the polysaccharide lyase 9 family.</text>
</comment>
<dbReference type="InterPro" id="IPR012334">
    <property type="entry name" value="Pectin_lyas_fold"/>
</dbReference>
<feature type="signal peptide" evidence="10">
    <location>
        <begin position="1"/>
        <end position="33"/>
    </location>
</feature>
<evidence type="ECO:0000256" key="7">
    <source>
        <dbReference type="ARBA" id="ARBA00023239"/>
    </source>
</evidence>
<evidence type="ECO:0000256" key="10">
    <source>
        <dbReference type="SAM" id="SignalP"/>
    </source>
</evidence>
<feature type="region of interest" description="Disordered" evidence="9">
    <location>
        <begin position="429"/>
        <end position="450"/>
    </location>
</feature>
<evidence type="ECO:0000256" key="2">
    <source>
        <dbReference type="ARBA" id="ARBA00004613"/>
    </source>
</evidence>
<evidence type="ECO:0000256" key="5">
    <source>
        <dbReference type="ARBA" id="ARBA00022729"/>
    </source>
</evidence>
<accession>A0ABS9L1M4</accession>
<evidence type="ECO:0000256" key="1">
    <source>
        <dbReference type="ARBA" id="ARBA00001913"/>
    </source>
</evidence>
<dbReference type="InterPro" id="IPR039448">
    <property type="entry name" value="Beta_helix"/>
</dbReference>
<dbReference type="InterPro" id="IPR052052">
    <property type="entry name" value="Polysaccharide_Lyase_9"/>
</dbReference>
<reference evidence="12" key="1">
    <citation type="submission" date="2022-01" db="EMBL/GenBank/DDBJ databases">
        <authorList>
            <person name="Jo J.-H."/>
            <person name="Im W.-T."/>
        </authorList>
    </citation>
    <scope>NUCLEOTIDE SEQUENCE</scope>
    <source>
        <strain evidence="12">I2-34</strain>
    </source>
</reference>
<protein>
    <submittedName>
        <fullName evidence="12">Right-handed parallel beta-helix repeat-containing protein</fullName>
    </submittedName>
</protein>
<keyword evidence="7" id="KW-0456">Lyase</keyword>
<feature type="domain" description="Right handed beta helix" evidence="11">
    <location>
        <begin position="262"/>
        <end position="416"/>
    </location>
</feature>
<dbReference type="InterPro" id="IPR011050">
    <property type="entry name" value="Pectin_lyase_fold/virulence"/>
</dbReference>
<keyword evidence="5 10" id="KW-0732">Signal</keyword>
<dbReference type="InterPro" id="IPR006626">
    <property type="entry name" value="PbH1"/>
</dbReference>
<evidence type="ECO:0000256" key="9">
    <source>
        <dbReference type="SAM" id="MobiDB-lite"/>
    </source>
</evidence>
<evidence type="ECO:0000259" key="11">
    <source>
        <dbReference type="Pfam" id="PF13229"/>
    </source>
</evidence>
<feature type="compositionally biased region" description="Basic and acidic residues" evidence="9">
    <location>
        <begin position="429"/>
        <end position="443"/>
    </location>
</feature>
<dbReference type="SMART" id="SM00710">
    <property type="entry name" value="PbH1"/>
    <property type="match status" value="6"/>
</dbReference>
<comment type="caution">
    <text evidence="12">The sequence shown here is derived from an EMBL/GenBank/DDBJ whole genome shotgun (WGS) entry which is preliminary data.</text>
</comment>
<evidence type="ECO:0000313" key="12">
    <source>
        <dbReference type="EMBL" id="MCG2620551.1"/>
    </source>
</evidence>
<keyword evidence="4" id="KW-0479">Metal-binding</keyword>
<feature type="chain" id="PRO_5046112736" evidence="10">
    <location>
        <begin position="34"/>
        <end position="594"/>
    </location>
</feature>
<dbReference type="EMBL" id="JAKLTQ010000001">
    <property type="protein sequence ID" value="MCG2620551.1"/>
    <property type="molecule type" value="Genomic_DNA"/>
</dbReference>
<name>A0ABS9L1M4_9MICC</name>
<dbReference type="PANTHER" id="PTHR40088:SF1">
    <property type="entry name" value="PECTATE LYASE PEL9"/>
    <property type="match status" value="1"/>
</dbReference>
<dbReference type="PANTHER" id="PTHR40088">
    <property type="entry name" value="PECTATE LYASE (EUROFUNG)"/>
    <property type="match status" value="1"/>
</dbReference>
<dbReference type="Proteomes" id="UP001165368">
    <property type="component" value="Unassembled WGS sequence"/>
</dbReference>
<comment type="cofactor">
    <cofactor evidence="1">
        <name>Ca(2+)</name>
        <dbReference type="ChEBI" id="CHEBI:29108"/>
    </cofactor>
</comment>
<dbReference type="SUPFAM" id="SSF51126">
    <property type="entry name" value="Pectin lyase-like"/>
    <property type="match status" value="1"/>
</dbReference>
<evidence type="ECO:0000313" key="13">
    <source>
        <dbReference type="Proteomes" id="UP001165368"/>
    </source>
</evidence>
<dbReference type="Gene3D" id="2.160.20.10">
    <property type="entry name" value="Single-stranded right-handed beta-helix, Pectin lyase-like"/>
    <property type="match status" value="2"/>
</dbReference>
<evidence type="ECO:0000256" key="6">
    <source>
        <dbReference type="ARBA" id="ARBA00022837"/>
    </source>
</evidence>
<evidence type="ECO:0000256" key="4">
    <source>
        <dbReference type="ARBA" id="ARBA00022723"/>
    </source>
</evidence>
<keyword evidence="6" id="KW-0106">Calcium</keyword>
<gene>
    <name evidence="12" type="ORF">LVY72_01345</name>
</gene>
<proteinExistence type="inferred from homology"/>
<organism evidence="12 13">
    <name type="scientific">Arthrobacter hankyongi</name>
    <dbReference type="NCBI Taxonomy" id="2904801"/>
    <lineage>
        <taxon>Bacteria</taxon>
        <taxon>Bacillati</taxon>
        <taxon>Actinomycetota</taxon>
        <taxon>Actinomycetes</taxon>
        <taxon>Micrococcales</taxon>
        <taxon>Micrococcaceae</taxon>
        <taxon>Arthrobacter</taxon>
    </lineage>
</organism>
<sequence length="594" mass="61553">MTDGSTARRRPARQVAAAAALAMVLLGVPFALAAADREAPAAVSTPAAVAAEALVVAPGGSDDAAGSAAAPLKTVGAAVDRAVSGQTILLRAGSYHESVTIPPGKQLSIRSYPGEKAWFDGSVPVTDFASQGSTYVAEGWTAEFDASPTYTKGAPDGTSPGWQFVNEEHPMAAHPDQVWIDGEPQQQVGSLSEVKAGTFYVDYAGDRLFLGSNPEGRSVRASALDKALSILAADSEVAGIGIRRYATSVPQMGTVTVEAPGVLLKDVAITDNATTGLFVGATTATLRNVDASRNGMLGAAATYADGLRIGRLLAQHNNTEHFNTAPVSGGMKVDRTRGVAIDSSVFSGNDGPGLWADESVYDVVVRGSRMLGNSRHGLSLELSAKAVVVNNIIAGNAGHGLKVNNTSQVQIWNNTFSGNGRAINILQDSRRASDRGTPGHDPRQPFPDPTMSWINGPVTVRNNVIANPRAGADCLLCVEDYSGTYSAEELKITALGNVYHQTVADQPAVIWAQASGRPVLFATPDDFAAETGQERQHLALRGADPLLDGYRPAAVIGGSADAVAQPLPAYLAQLAGQPAGTRSLGAFAAEPDGP</sequence>
<keyword evidence="13" id="KW-1185">Reference proteome</keyword>